<dbReference type="AlphaFoldDB" id="A0A1E5H0K2"/>
<sequence length="105" mass="12177">MKGRIILGLLLVCLLIFGFTRTKNTREVFANENGTLTSTTLLDKNQYQYPLTPTPKYITRDQYIEDSGGVPDDRYGNYGFRMPWRAFNFTPTGFDFEFDFRTAPL</sequence>
<keyword evidence="2" id="KW-1185">Reference proteome</keyword>
<accession>A0A1E5H0K2</accession>
<evidence type="ECO:0000313" key="1">
    <source>
        <dbReference type="EMBL" id="OEG18451.1"/>
    </source>
</evidence>
<organism evidence="1 2">
    <name type="scientific">Enterococcus termitis</name>
    <dbReference type="NCBI Taxonomy" id="332950"/>
    <lineage>
        <taxon>Bacteria</taxon>
        <taxon>Bacillati</taxon>
        <taxon>Bacillota</taxon>
        <taxon>Bacilli</taxon>
        <taxon>Lactobacillales</taxon>
        <taxon>Enterococcaceae</taxon>
        <taxon>Enterococcus</taxon>
    </lineage>
</organism>
<dbReference type="EMBL" id="MIJY01000006">
    <property type="protein sequence ID" value="OEG18451.1"/>
    <property type="molecule type" value="Genomic_DNA"/>
</dbReference>
<protein>
    <submittedName>
        <fullName evidence="1">Uncharacterized protein</fullName>
    </submittedName>
</protein>
<dbReference type="Proteomes" id="UP000095094">
    <property type="component" value="Unassembled WGS sequence"/>
</dbReference>
<proteinExistence type="predicted"/>
<comment type="caution">
    <text evidence="1">The sequence shown here is derived from an EMBL/GenBank/DDBJ whole genome shotgun (WGS) entry which is preliminary data.</text>
</comment>
<name>A0A1E5H0K2_9ENTE</name>
<gene>
    <name evidence="1" type="ORF">BCR25_16655</name>
</gene>
<reference evidence="2" key="1">
    <citation type="submission" date="2016-09" db="EMBL/GenBank/DDBJ databases">
        <authorList>
            <person name="Gulvik C.A."/>
        </authorList>
    </citation>
    <scope>NUCLEOTIDE SEQUENCE [LARGE SCALE GENOMIC DNA]</scope>
    <source>
        <strain evidence="2">LMG 8895</strain>
    </source>
</reference>
<evidence type="ECO:0000313" key="2">
    <source>
        <dbReference type="Proteomes" id="UP000095094"/>
    </source>
</evidence>